<evidence type="ECO:0000313" key="3">
    <source>
        <dbReference type="EMBL" id="RKF63639.1"/>
    </source>
</evidence>
<evidence type="ECO:0000256" key="1">
    <source>
        <dbReference type="SAM" id="MobiDB-lite"/>
    </source>
</evidence>
<keyword evidence="2" id="KW-0812">Transmembrane</keyword>
<comment type="caution">
    <text evidence="3">The sequence shown here is derived from an EMBL/GenBank/DDBJ whole genome shotgun (WGS) entry which is preliminary data.</text>
</comment>
<keyword evidence="2" id="KW-0472">Membrane</keyword>
<reference evidence="3 4" key="1">
    <citation type="journal article" date="2018" name="BMC Genomics">
        <title>Comparative genome analyses reveal sequence features reflecting distinct modes of host-adaptation between dicot and monocot powdery mildew.</title>
        <authorList>
            <person name="Wu Y."/>
            <person name="Ma X."/>
            <person name="Pan Z."/>
            <person name="Kale S.D."/>
            <person name="Song Y."/>
            <person name="King H."/>
            <person name="Zhang Q."/>
            <person name="Presley C."/>
            <person name="Deng X."/>
            <person name="Wei C.I."/>
            <person name="Xiao S."/>
        </authorList>
    </citation>
    <scope>NUCLEOTIDE SEQUENCE [LARGE SCALE GENOMIC DNA]</scope>
    <source>
        <strain evidence="3">UCSC1</strain>
    </source>
</reference>
<dbReference type="OrthoDB" id="291792at2759"/>
<evidence type="ECO:0008006" key="5">
    <source>
        <dbReference type="Google" id="ProtNLM"/>
    </source>
</evidence>
<proteinExistence type="predicted"/>
<name>A0A420I1Q3_9PEZI</name>
<dbReference type="AlphaFoldDB" id="A0A420I1Q3"/>
<feature type="region of interest" description="Disordered" evidence="1">
    <location>
        <begin position="1"/>
        <end position="22"/>
    </location>
</feature>
<feature type="transmembrane region" description="Helical" evidence="2">
    <location>
        <begin position="194"/>
        <end position="218"/>
    </location>
</feature>
<organism evidence="3 4">
    <name type="scientific">Golovinomyces cichoracearum</name>
    <dbReference type="NCBI Taxonomy" id="62708"/>
    <lineage>
        <taxon>Eukaryota</taxon>
        <taxon>Fungi</taxon>
        <taxon>Dikarya</taxon>
        <taxon>Ascomycota</taxon>
        <taxon>Pezizomycotina</taxon>
        <taxon>Leotiomycetes</taxon>
        <taxon>Erysiphales</taxon>
        <taxon>Erysiphaceae</taxon>
        <taxon>Golovinomyces</taxon>
    </lineage>
</organism>
<evidence type="ECO:0000256" key="2">
    <source>
        <dbReference type="SAM" id="Phobius"/>
    </source>
</evidence>
<protein>
    <recommendedName>
        <fullName evidence="5">Transmembrane protein 135 N-terminal domain-containing protein</fullName>
    </recommendedName>
</protein>
<feature type="transmembrane region" description="Helical" evidence="2">
    <location>
        <begin position="504"/>
        <end position="527"/>
    </location>
</feature>
<feature type="transmembrane region" description="Helical" evidence="2">
    <location>
        <begin position="255"/>
        <end position="274"/>
    </location>
</feature>
<dbReference type="Proteomes" id="UP000285405">
    <property type="component" value="Unassembled WGS sequence"/>
</dbReference>
<sequence length="570" mass="64454">MTAEVEKPNEKRSPSAKVSAKSTADPILRNALRYTISSKEYEALHKYVLSRSRTVRWRVPPVNVFEQLVGTTRPEGGNDRLHGQPTGDKEVSWLVYRDDNNAAMIRESLRVFVGATLGLKLWSILRRVIAPTEKTRRSTKTSLWKCSNLRQSFSLGLILLLHRLLFRFFVRLRTHLLAPAAAPFRKRNINTSKVLTSSYAPAIGASFAGLALGIYPAVLSRITIALYVLSRGVEFAYNLAEEEGWIWKNGKPSWWGSWLSFPVASGQLLLAFVYDRDCFPKAYGEFILKNSPTYIQTRPDDYPDFLPWPSKYEIVDSLGTMGKQNYPNLISPILFPETKPNIPSIAPITNNAHPLITHLSCATLHPSDPSCLRTYLNYWITVLPKLARFFSIIFSIVSLPRLLIHINDSDSLINAPQVVIGRLINRVIRYSIFVSGAIGTSWVSVCLFQSLLSRKRLSEKRFFLGGFLGGLWAWIVRRQAHSEFSYSMRASILSFWQIGQKRNWWKGFAGGEVFIFTFGLAIVNVVYELDKGRGVVNSSIVRSILNGARGYGWKSSTPVLVVEEKNDKKK</sequence>
<dbReference type="EMBL" id="MCBR01013795">
    <property type="protein sequence ID" value="RKF63639.1"/>
    <property type="molecule type" value="Genomic_DNA"/>
</dbReference>
<gene>
    <name evidence="3" type="ORF">GcC1_137007</name>
</gene>
<dbReference type="PANTHER" id="PTHR12459">
    <property type="entry name" value="TRANSMEMBRANE PROTEIN 135-RELATED"/>
    <property type="match status" value="1"/>
</dbReference>
<keyword evidence="2" id="KW-1133">Transmembrane helix</keyword>
<feature type="compositionally biased region" description="Basic and acidic residues" evidence="1">
    <location>
        <begin position="1"/>
        <end position="13"/>
    </location>
</feature>
<feature type="transmembrane region" description="Helical" evidence="2">
    <location>
        <begin position="427"/>
        <end position="450"/>
    </location>
</feature>
<evidence type="ECO:0000313" key="4">
    <source>
        <dbReference type="Proteomes" id="UP000285405"/>
    </source>
</evidence>
<feature type="transmembrane region" description="Helical" evidence="2">
    <location>
        <begin position="462"/>
        <end position="480"/>
    </location>
</feature>
<dbReference type="PANTHER" id="PTHR12459:SF19">
    <property type="entry name" value="TRANSMEMBRANE PROTEIN 135 N-TERMINAL DOMAIN-CONTAINING PROTEIN"/>
    <property type="match status" value="1"/>
</dbReference>
<accession>A0A420I1Q3</accession>
<dbReference type="InterPro" id="IPR026749">
    <property type="entry name" value="Tmem135"/>
</dbReference>